<feature type="non-terminal residue" evidence="1">
    <location>
        <position position="1"/>
    </location>
</feature>
<name>A0A0F9BGM7_9ZZZZ</name>
<dbReference type="SUPFAM" id="SSF49899">
    <property type="entry name" value="Concanavalin A-like lectins/glucanases"/>
    <property type="match status" value="1"/>
</dbReference>
<organism evidence="1">
    <name type="scientific">marine sediment metagenome</name>
    <dbReference type="NCBI Taxonomy" id="412755"/>
    <lineage>
        <taxon>unclassified sequences</taxon>
        <taxon>metagenomes</taxon>
        <taxon>ecological metagenomes</taxon>
    </lineage>
</organism>
<protein>
    <recommendedName>
        <fullName evidence="2">LamG-like jellyroll fold domain-containing protein</fullName>
    </recommendedName>
</protein>
<accession>A0A0F9BGM7</accession>
<gene>
    <name evidence="1" type="ORF">LCGC14_2450690</name>
</gene>
<sequence length="516" mass="56767">LWTGTAFAADGLVAHYSFDSGQGTAAKDRSGQGNDGEILGGTRWVKGEFGSGLEFNGTDGYVDCGAKPSLNIGKSGTIAFWFKPKTNPQGGLVGWTAGDKIGSKKKSVKKAPPKTFQRPSQPVAALVTPNQRLVVSLNSYMEDRTDGNHLRQALSLGISDGKNFEKPYRSNQKKAYFPPADKWLFYTVTFDGRAIEIYRDGIHVETRFQTLIPDTKNVPMLIGQCFGVGGKSDYFKGLIDEMRIYNRPLSQQEVYKLFMRDAKGRDKNTAGFGSINITPTVMPRAGRIFVDLDYRGLTPTPKDLGIKADLLDAKGGVIAKGQIKMLPAWGRTEVVFDTAKLPAGKYTVRAAATKGNPASLAVNWPGRAKGWENIKVLNNFCWELLNESPNGNAKSEYIFTNPRRSWVYFVIASEGDVTLTVPGAKPEVLRADDSIAKQEVMRWLEPGEYRIAVSGAGKLSKLVVRSVPILAYHHYPHVGPGTGEDQDFINKHIIGSYNTIVTHDYQDATNAQFRKK</sequence>
<dbReference type="Pfam" id="PF13385">
    <property type="entry name" value="Laminin_G_3"/>
    <property type="match status" value="1"/>
</dbReference>
<dbReference type="EMBL" id="LAZR01037919">
    <property type="protein sequence ID" value="KKL20915.1"/>
    <property type="molecule type" value="Genomic_DNA"/>
</dbReference>
<proteinExistence type="predicted"/>
<reference evidence="1" key="1">
    <citation type="journal article" date="2015" name="Nature">
        <title>Complex archaea that bridge the gap between prokaryotes and eukaryotes.</title>
        <authorList>
            <person name="Spang A."/>
            <person name="Saw J.H."/>
            <person name="Jorgensen S.L."/>
            <person name="Zaremba-Niedzwiedzka K."/>
            <person name="Martijn J."/>
            <person name="Lind A.E."/>
            <person name="van Eijk R."/>
            <person name="Schleper C."/>
            <person name="Guy L."/>
            <person name="Ettema T.J."/>
        </authorList>
    </citation>
    <scope>NUCLEOTIDE SEQUENCE</scope>
</reference>
<dbReference type="Gene3D" id="2.60.120.200">
    <property type="match status" value="1"/>
</dbReference>
<feature type="non-terminal residue" evidence="1">
    <location>
        <position position="516"/>
    </location>
</feature>
<evidence type="ECO:0008006" key="2">
    <source>
        <dbReference type="Google" id="ProtNLM"/>
    </source>
</evidence>
<comment type="caution">
    <text evidence="1">The sequence shown here is derived from an EMBL/GenBank/DDBJ whole genome shotgun (WGS) entry which is preliminary data.</text>
</comment>
<dbReference type="AlphaFoldDB" id="A0A0F9BGM7"/>
<dbReference type="InterPro" id="IPR013320">
    <property type="entry name" value="ConA-like_dom_sf"/>
</dbReference>
<evidence type="ECO:0000313" key="1">
    <source>
        <dbReference type="EMBL" id="KKL20915.1"/>
    </source>
</evidence>